<sequence>MSPSSPRPLKHIHVFPLPPVLPCDVQVAPASSCEYEGVEEQTKGQRGVRLAVAEDVEAEKESQKAWGRAGARKIRTGTGRFSPGQAKAIRSATADISERGEQEDDFEAEQSLAGGALGGGGDSPGSQRRTIKEAGTLAELWGKPIAEVFRDFMGHSTYLYPRRANLSTVLHILMKPQNFECVFVSDSADVDLQAPTEGVVDLDENQLQEKLAGVARSLETCTNLELQLSRQMDLFRTLPPPMSPEEAAQRTHASRQVGDQLRSTQRSLLELQIVHQQVSNQDLNCFLLDCINEGNQDGRTTLKAKDVAHIANGTPLSILANRSRLNAYKGMNYDAPVSLAVQALEPCPYVPIFKEGKLMGFLSVSDILKRIEAANMRNSVTKALGDSWTVTGNIRPLFVVEENDSLLKAMWVLRDCCECLIPVVDTESRRAIIGVFHARFLAILLRHTDRFSEDVLNEPVIEFIHTVNSEFPDLAIMVAATSAELGLEGLICMGDIGRMFAQNLTRGNIVRAEGPRIMVSEPDYLADLGGPSHDQALQPQLETQARQQHQQDVSPPGGLHPPGGKKRRPSLAQQKEMEERLQQLNALKEQQQMLMQQQQQQPGGFVRQPHPTQENHPGPTSSAPYGAMASDKQQQITSLMMQLAQLKAAQAAQQ</sequence>
<gene>
    <name evidence="2" type="ORF">Cvel_111</name>
</gene>
<feature type="compositionally biased region" description="Polar residues" evidence="1">
    <location>
        <begin position="541"/>
        <end position="553"/>
    </location>
</feature>
<dbReference type="SUPFAM" id="SSF54631">
    <property type="entry name" value="CBS-domain pair"/>
    <property type="match status" value="1"/>
</dbReference>
<accession>A0A0G4IDA0</accession>
<organism evidence="2">
    <name type="scientific">Chromera velia CCMP2878</name>
    <dbReference type="NCBI Taxonomy" id="1169474"/>
    <lineage>
        <taxon>Eukaryota</taxon>
        <taxon>Sar</taxon>
        <taxon>Alveolata</taxon>
        <taxon>Colpodellida</taxon>
        <taxon>Chromeraceae</taxon>
        <taxon>Chromera</taxon>
    </lineage>
</organism>
<evidence type="ECO:0008006" key="3">
    <source>
        <dbReference type="Google" id="ProtNLM"/>
    </source>
</evidence>
<dbReference type="InterPro" id="IPR046342">
    <property type="entry name" value="CBS_dom_sf"/>
</dbReference>
<reference evidence="2" key="1">
    <citation type="submission" date="2014-11" db="EMBL/GenBank/DDBJ databases">
        <authorList>
            <person name="Otto D Thomas"/>
            <person name="Naeem Raeece"/>
        </authorList>
    </citation>
    <scope>NUCLEOTIDE SEQUENCE</scope>
</reference>
<feature type="compositionally biased region" description="Low complexity" evidence="1">
    <location>
        <begin position="591"/>
        <end position="601"/>
    </location>
</feature>
<evidence type="ECO:0000313" key="2">
    <source>
        <dbReference type="EMBL" id="CEM55100.1"/>
    </source>
</evidence>
<dbReference type="VEuPathDB" id="CryptoDB:Cvel_111"/>
<protein>
    <recommendedName>
        <fullName evidence="3">CBS domain-containing protein</fullName>
    </recommendedName>
</protein>
<dbReference type="EMBL" id="CDMZ01005843">
    <property type="protein sequence ID" value="CEM55100.1"/>
    <property type="molecule type" value="Genomic_DNA"/>
</dbReference>
<feature type="region of interest" description="Disordered" evidence="1">
    <location>
        <begin position="541"/>
        <end position="578"/>
    </location>
</feature>
<feature type="region of interest" description="Disordered" evidence="1">
    <location>
        <begin position="63"/>
        <end position="107"/>
    </location>
</feature>
<dbReference type="AlphaFoldDB" id="A0A0G4IDA0"/>
<proteinExistence type="predicted"/>
<name>A0A0G4IDA0_9ALVE</name>
<feature type="region of interest" description="Disordered" evidence="1">
    <location>
        <begin position="591"/>
        <end position="633"/>
    </location>
</feature>
<feature type="compositionally biased region" description="Polar residues" evidence="1">
    <location>
        <begin position="610"/>
        <end position="623"/>
    </location>
</feature>
<evidence type="ECO:0000256" key="1">
    <source>
        <dbReference type="SAM" id="MobiDB-lite"/>
    </source>
</evidence>